<evidence type="ECO:0000256" key="8">
    <source>
        <dbReference type="ARBA" id="ARBA00023010"/>
    </source>
</evidence>
<dbReference type="SMART" id="SM01323">
    <property type="entry name" value="YajC"/>
    <property type="match status" value="1"/>
</dbReference>
<evidence type="ECO:0000256" key="6">
    <source>
        <dbReference type="ARBA" id="ARBA00022927"/>
    </source>
</evidence>
<keyword evidence="9 10" id="KW-0472">Membrane</keyword>
<reference evidence="11 12" key="1">
    <citation type="submission" date="2020-08" db="EMBL/GenBank/DDBJ databases">
        <title>Genome public.</title>
        <authorList>
            <person name="Liu C."/>
            <person name="Sun Q."/>
        </authorList>
    </citation>
    <scope>NUCLEOTIDE SEQUENCE [LARGE SCALE GENOMIC DNA]</scope>
    <source>
        <strain evidence="11 12">NSJ-27</strain>
    </source>
</reference>
<dbReference type="Proteomes" id="UP000649151">
    <property type="component" value="Unassembled WGS sequence"/>
</dbReference>
<gene>
    <name evidence="11" type="primary">yajC</name>
    <name evidence="11" type="ORF">H8Z77_03890</name>
</gene>
<evidence type="ECO:0000256" key="10">
    <source>
        <dbReference type="SAM" id="Phobius"/>
    </source>
</evidence>
<evidence type="ECO:0000256" key="2">
    <source>
        <dbReference type="ARBA" id="ARBA00006742"/>
    </source>
</evidence>
<keyword evidence="12" id="KW-1185">Reference proteome</keyword>
<dbReference type="Pfam" id="PF02699">
    <property type="entry name" value="YajC"/>
    <property type="match status" value="1"/>
</dbReference>
<keyword evidence="8" id="KW-0811">Translocation</keyword>
<keyword evidence="7 10" id="KW-1133">Transmembrane helix</keyword>
<comment type="subcellular location">
    <subcellularLocation>
        <location evidence="1">Cell membrane</location>
        <topology evidence="1">Single-pass membrane protein</topology>
    </subcellularLocation>
</comment>
<keyword evidence="4" id="KW-1003">Cell membrane</keyword>
<sequence>MLLETAATGGASMFMPIILLVLMFVVMYFLIIRPQKKKDKQAAEMRNSLQVGDEVVTIGGIIGRVVVLKDDYIVIETGSDRSKVRIKRWAIQSNESLDSAK</sequence>
<protein>
    <submittedName>
        <fullName evidence="11">Preprotein translocase subunit YajC</fullName>
    </submittedName>
</protein>
<evidence type="ECO:0000256" key="5">
    <source>
        <dbReference type="ARBA" id="ARBA00022692"/>
    </source>
</evidence>
<accession>A0ABR7IPX0</accession>
<feature type="transmembrane region" description="Helical" evidence="10">
    <location>
        <begin position="12"/>
        <end position="31"/>
    </location>
</feature>
<keyword evidence="5 10" id="KW-0812">Transmembrane</keyword>
<dbReference type="EMBL" id="JACOQK010000001">
    <property type="protein sequence ID" value="MBC5787166.1"/>
    <property type="molecule type" value="Genomic_DNA"/>
</dbReference>
<keyword evidence="6" id="KW-0653">Protein transport</keyword>
<comment type="caution">
    <text evidence="11">The sequence shown here is derived from an EMBL/GenBank/DDBJ whole genome shotgun (WGS) entry which is preliminary data.</text>
</comment>
<dbReference type="InterPro" id="IPR003849">
    <property type="entry name" value="Preprotein_translocase_YajC"/>
</dbReference>
<evidence type="ECO:0000313" key="12">
    <source>
        <dbReference type="Proteomes" id="UP000649151"/>
    </source>
</evidence>
<evidence type="ECO:0000256" key="1">
    <source>
        <dbReference type="ARBA" id="ARBA00004162"/>
    </source>
</evidence>
<organism evidence="11 12">
    <name type="scientific">Clostridium facile</name>
    <dbReference type="NCBI Taxonomy" id="2763035"/>
    <lineage>
        <taxon>Bacteria</taxon>
        <taxon>Bacillati</taxon>
        <taxon>Bacillota</taxon>
        <taxon>Clostridia</taxon>
        <taxon>Eubacteriales</taxon>
        <taxon>Clostridiaceae</taxon>
        <taxon>Clostridium</taxon>
    </lineage>
</organism>
<name>A0ABR7IPX0_9CLOT</name>
<dbReference type="PANTHER" id="PTHR33909">
    <property type="entry name" value="SEC TRANSLOCON ACCESSORY COMPLEX SUBUNIT YAJC"/>
    <property type="match status" value="1"/>
</dbReference>
<keyword evidence="3" id="KW-0813">Transport</keyword>
<dbReference type="PANTHER" id="PTHR33909:SF1">
    <property type="entry name" value="SEC TRANSLOCON ACCESSORY COMPLEX SUBUNIT YAJC"/>
    <property type="match status" value="1"/>
</dbReference>
<dbReference type="NCBIfam" id="TIGR00739">
    <property type="entry name" value="yajC"/>
    <property type="match status" value="1"/>
</dbReference>
<dbReference type="PRINTS" id="PR01853">
    <property type="entry name" value="YAJCTRNLCASE"/>
</dbReference>
<evidence type="ECO:0000256" key="4">
    <source>
        <dbReference type="ARBA" id="ARBA00022475"/>
    </source>
</evidence>
<proteinExistence type="inferred from homology"/>
<evidence type="ECO:0000313" key="11">
    <source>
        <dbReference type="EMBL" id="MBC5787166.1"/>
    </source>
</evidence>
<evidence type="ECO:0000256" key="3">
    <source>
        <dbReference type="ARBA" id="ARBA00022448"/>
    </source>
</evidence>
<dbReference type="RefSeq" id="WP_069988878.1">
    <property type="nucleotide sequence ID" value="NZ_JACOQK010000001.1"/>
</dbReference>
<evidence type="ECO:0000256" key="7">
    <source>
        <dbReference type="ARBA" id="ARBA00022989"/>
    </source>
</evidence>
<comment type="similarity">
    <text evidence="2">Belongs to the YajC family.</text>
</comment>
<evidence type="ECO:0000256" key="9">
    <source>
        <dbReference type="ARBA" id="ARBA00023136"/>
    </source>
</evidence>